<proteinExistence type="predicted"/>
<feature type="region of interest" description="Disordered" evidence="1">
    <location>
        <begin position="883"/>
        <end position="902"/>
    </location>
</feature>
<dbReference type="EMBL" id="LR593887">
    <property type="protein sequence ID" value="VTS07000.1"/>
    <property type="molecule type" value="Genomic_DNA"/>
</dbReference>
<feature type="region of interest" description="Disordered" evidence="1">
    <location>
        <begin position="395"/>
        <end position="449"/>
    </location>
</feature>
<feature type="compositionally biased region" description="Pro residues" evidence="1">
    <location>
        <begin position="433"/>
        <end position="447"/>
    </location>
</feature>
<dbReference type="PANTHER" id="PTHR30441:SF8">
    <property type="entry name" value="DUF748 DOMAIN-CONTAINING PROTEIN"/>
    <property type="match status" value="1"/>
</dbReference>
<dbReference type="Proteomes" id="UP000464378">
    <property type="component" value="Chromosome"/>
</dbReference>
<dbReference type="InParanoid" id="A0A6C2YSX7"/>
<evidence type="ECO:0000256" key="1">
    <source>
        <dbReference type="SAM" id="MobiDB-lite"/>
    </source>
</evidence>
<dbReference type="PANTHER" id="PTHR30441">
    <property type="entry name" value="DUF748 DOMAIN-CONTAINING PROTEIN"/>
    <property type="match status" value="1"/>
</dbReference>
<dbReference type="EMBL" id="LR586016">
    <property type="protein sequence ID" value="VIP04820.1"/>
    <property type="molecule type" value="Genomic_DNA"/>
</dbReference>
<protein>
    <submittedName>
        <fullName evidence="2">Uncharacterized protein</fullName>
    </submittedName>
</protein>
<accession>A0A6C2YSX7</accession>
<keyword evidence="3" id="KW-1185">Reference proteome</keyword>
<dbReference type="KEGG" id="tim:GMBLW1_43730"/>
<dbReference type="RefSeq" id="WP_162659849.1">
    <property type="nucleotide sequence ID" value="NZ_LR593887.1"/>
</dbReference>
<evidence type="ECO:0000313" key="3">
    <source>
        <dbReference type="Proteomes" id="UP000464378"/>
    </source>
</evidence>
<reference evidence="2" key="1">
    <citation type="submission" date="2019-04" db="EMBL/GenBank/DDBJ databases">
        <authorList>
            <consortium name="Science for Life Laboratories"/>
        </authorList>
    </citation>
    <scope>NUCLEOTIDE SEQUENCE</scope>
    <source>
        <strain evidence="2">MBLW1</strain>
    </source>
</reference>
<dbReference type="GO" id="GO:0005886">
    <property type="term" value="C:plasma membrane"/>
    <property type="evidence" value="ECO:0007669"/>
    <property type="project" value="TreeGrafter"/>
</dbReference>
<evidence type="ECO:0000313" key="2">
    <source>
        <dbReference type="EMBL" id="VIP04820.1"/>
    </source>
</evidence>
<sequence>MIKSRWVRWGLLSCVGLLAIGWAGLQLYLRSDGARQMASATLQKVLGTPVELDRVGLGLGSVSLHNVRLPQPANESASLVQIGTLSANLGLFDLLSGAQPTVVTLANAQVHLRLNADGDLVSPLPELKPESDGAAAGPLPAIRLVDSRITIEQAGKPTFSVDHVSGDVTSADGRWVGQAAIADATWGAWAAKAEFADNGDGNVWLNTEKSTHIDLAMLQSVPFIPNEVWKEVQIDGNAEAKIEFRIGGTPKKLSYHVDVKPQGTAVSIPAIELKLADTQGDVVIDDAVVSLKGMTGKTASGEIRADGVLNFRDEPNVLKLRVSANGLEVRQLPEAWGLPKNLSGQLKGSTDELTLKLAPGKPMETSGSGVGIIENAMLGKIPVKRAEMRLRSSGRGFRFDSGAPAADSSNASPTSTSPLDPALLSLAVTMLQGPPPPRPQVAPPAPGAKPNAPSYLTLNLALEDVLIPELLKELQLKVPFAINGKLTVTVRADIPTETSDDLKTYRLVGRVSVPDLILENMRVKNLQARVVYRDGAVTLEPLSAEVPVADGGPAGKIRGTASMSLLPAGPLQAKLDIENLPAAQLVGLVPNLGRDAGGTLNGKLSLTAPSDLLSDPTRWTARAEVTAPKLRAAGYNGEGLAIVANLGGGKVTFEKFAGKVEGSPITGKAEVTLDGGFPISATANVGPVDLAKLGDVVPQAKLPVAVAGQLSSTISLNGTLNPLNVQSQGMATLAGPKIDRFTLDDARFSWDVNSARLKITQFATKFLNGDLAGTFDFPFDPKQAGALMLNFKQFDFSYLKKLVPQVEVVGIDGQADGTLGLTIAPVNESGTDRPLVASMKLTEGAIRVRKVPVREVDAKGEYSQGKATFQVQGKAFGGKVAVDGTYPAPPPPKDDSDPQPMGKISLDGLSLTELATFAGGRAGQRLAGSLSATLPYAFTADGSPVGIGSIRLRDVRWGTYPISQQTVATVRLTTKEVRVSNLQAALGEGLLRGTAIVNLTALERSRVILTLLHFPLNRLNALVAEPTKAPLGGHADFHLVTSLGNHITGRGTLSTTRANIYGVPLTDFRMPLTWEYVFSTGRGQVSLRELTGTLASGRISGFGEYSVFPGTGSVAKGEIRFNNVNLPRLTGTGNADLGWVGVGRATGELTLAGNSIRSINDLSGSLRANLSQVEPFQLPIINLVKPFLESTGSSQFTTSNRSEVRAVLRNGLWNVQRLALVGNNIRMFMEGTIALTGKLDLEVLAVVGQNVIPPEILRLGELIATPTGAVPVVVALRVTRYLSDRSLHLVVGGTVQSPQVRLLPLKTLSSEATRFFLDEFAPVPSLTPKP</sequence>
<feature type="compositionally biased region" description="Polar residues" evidence="1">
    <location>
        <begin position="407"/>
        <end position="418"/>
    </location>
</feature>
<dbReference type="GO" id="GO:0090313">
    <property type="term" value="P:regulation of protein targeting to membrane"/>
    <property type="evidence" value="ECO:0007669"/>
    <property type="project" value="TreeGrafter"/>
</dbReference>
<name>A0A6C2YSX7_9BACT</name>
<dbReference type="InterPro" id="IPR052894">
    <property type="entry name" value="AsmA-related"/>
</dbReference>
<organism evidence="2">
    <name type="scientific">Tuwongella immobilis</name>
    <dbReference type="NCBI Taxonomy" id="692036"/>
    <lineage>
        <taxon>Bacteria</taxon>
        <taxon>Pseudomonadati</taxon>
        <taxon>Planctomycetota</taxon>
        <taxon>Planctomycetia</taxon>
        <taxon>Gemmatales</taxon>
        <taxon>Gemmataceae</taxon>
        <taxon>Tuwongella</taxon>
    </lineage>
</organism>
<gene>
    <name evidence="2" type="ORF">GMBLW1_43730</name>
</gene>